<accession>A0A5M8AF56</accession>
<dbReference type="RefSeq" id="WP_150083868.1">
    <property type="nucleotide sequence ID" value="NZ_VWRN01000045.1"/>
</dbReference>
<dbReference type="Proteomes" id="UP000324324">
    <property type="component" value="Unassembled WGS sequence"/>
</dbReference>
<sequence length="84" mass="8614">MAGSLCIAGSDAHAATRSRMDVRLTIADTCLVQHLPDSQPRVSCALDAAYRVVAPQPTPAAPTASADALVAPPTAGKSLVEIQF</sequence>
<keyword evidence="2" id="KW-1185">Reference proteome</keyword>
<comment type="caution">
    <text evidence="1">The sequence shown here is derived from an EMBL/GenBank/DDBJ whole genome shotgun (WGS) entry which is preliminary data.</text>
</comment>
<proteinExistence type="predicted"/>
<dbReference type="AlphaFoldDB" id="A0A5M8AF56"/>
<reference evidence="1 2" key="1">
    <citation type="submission" date="2019-09" db="EMBL/GenBank/DDBJ databases">
        <title>Isolation of a novel species in the genus Cupriavidus from patients with sepsis using whole genome sequencing.</title>
        <authorList>
            <person name="Kweon O.J."/>
            <person name="Lee M.-K."/>
        </authorList>
    </citation>
    <scope>NUCLEOTIDE SEQUENCE [LARGE SCALE GENOMIC DNA]</scope>
    <source>
        <strain evidence="1 2">MKL-01</strain>
    </source>
</reference>
<gene>
    <name evidence="1" type="ORF">F1599_17135</name>
</gene>
<evidence type="ECO:0000313" key="2">
    <source>
        <dbReference type="Proteomes" id="UP000324324"/>
    </source>
</evidence>
<protein>
    <submittedName>
        <fullName evidence="1">Uncharacterized protein</fullName>
    </submittedName>
</protein>
<organism evidence="1 2">
    <name type="scientific">Cupriavidus cauae</name>
    <dbReference type="NCBI Taxonomy" id="2608999"/>
    <lineage>
        <taxon>Bacteria</taxon>
        <taxon>Pseudomonadati</taxon>
        <taxon>Pseudomonadota</taxon>
        <taxon>Betaproteobacteria</taxon>
        <taxon>Burkholderiales</taxon>
        <taxon>Burkholderiaceae</taxon>
        <taxon>Cupriavidus</taxon>
    </lineage>
</organism>
<evidence type="ECO:0000313" key="1">
    <source>
        <dbReference type="EMBL" id="KAA6120881.1"/>
    </source>
</evidence>
<dbReference type="EMBL" id="VWRN01000045">
    <property type="protein sequence ID" value="KAA6120881.1"/>
    <property type="molecule type" value="Genomic_DNA"/>
</dbReference>
<name>A0A5M8AF56_9BURK</name>